<dbReference type="EMBL" id="JAYWIO010000002">
    <property type="protein sequence ID" value="KAK7281577.1"/>
    <property type="molecule type" value="Genomic_DNA"/>
</dbReference>
<feature type="domain" description="SWIM-type" evidence="8">
    <location>
        <begin position="103"/>
        <end position="139"/>
    </location>
</feature>
<dbReference type="Pfam" id="PF04434">
    <property type="entry name" value="SWIM"/>
    <property type="match status" value="1"/>
</dbReference>
<dbReference type="PANTHER" id="PTHR31669:SF251">
    <property type="entry name" value="PROTEIN FAR1-RELATED SEQUENCE"/>
    <property type="match status" value="1"/>
</dbReference>
<feature type="compositionally biased region" description="Basic and acidic residues" evidence="7">
    <location>
        <begin position="270"/>
        <end position="286"/>
    </location>
</feature>
<dbReference type="Proteomes" id="UP001372338">
    <property type="component" value="Unassembled WGS sequence"/>
</dbReference>
<evidence type="ECO:0000256" key="3">
    <source>
        <dbReference type="ARBA" id="ARBA00022771"/>
    </source>
</evidence>
<evidence type="ECO:0000313" key="9">
    <source>
        <dbReference type="EMBL" id="KAK7281577.1"/>
    </source>
</evidence>
<dbReference type="SMART" id="SM00575">
    <property type="entry name" value="ZnF_PMZ"/>
    <property type="match status" value="1"/>
</dbReference>
<evidence type="ECO:0000256" key="4">
    <source>
        <dbReference type="ARBA" id="ARBA00022833"/>
    </source>
</evidence>
<evidence type="ECO:0000256" key="2">
    <source>
        <dbReference type="ARBA" id="ARBA00022723"/>
    </source>
</evidence>
<dbReference type="GO" id="GO:0006355">
    <property type="term" value="P:regulation of DNA-templated transcription"/>
    <property type="evidence" value="ECO:0007669"/>
    <property type="project" value="UniProtKB-UniRule"/>
</dbReference>
<evidence type="ECO:0000313" key="10">
    <source>
        <dbReference type="Proteomes" id="UP001372338"/>
    </source>
</evidence>
<keyword evidence="3 5" id="KW-0863">Zinc-finger</keyword>
<sequence>MGTDQETFINVSEADEDVPCEKAHIDETSDEEAGVHEKLITELTAGDIISMEFYSEQEAIKFYTNYARDEIDEANTLLVIEQSQGENNVKYKLNKFLSPHLEHEVMHYTDENKFSCDCQMFKSRGVPCAHIITAMKHAHMNVFPDSLICKRWTKNAKGDHISSVSAEQTDSEKLFIIRSGALSADCNALIQLAGKTSEDFVESRAAIGQLVANLKKKHQPNGKHIPSENEVGDPTLVKTKGSPCKKKLGRKRKFSYCRKTGHTNPKCPKRIREEEGINEEMSHSESECNEEDMDNVDASLESNDESPSTTTERTTTNDKKEKQKGPVASCKKPKKDSCGTTQNCVKNEAPKGSVASNKKPKRDSCSTTQNCVKTSISTPLQPAGPTQPSSNFGFSNFGQTQFPHVPISPGFQFPPNLHTYHVYQQFPHVPMFPHFPVLPQVSVGFGSV</sequence>
<dbReference type="AlphaFoldDB" id="A0AAN9FS64"/>
<proteinExistence type="inferred from homology"/>
<dbReference type="PROSITE" id="PS50966">
    <property type="entry name" value="ZF_SWIM"/>
    <property type="match status" value="1"/>
</dbReference>
<evidence type="ECO:0000256" key="1">
    <source>
        <dbReference type="ARBA" id="ARBA00005889"/>
    </source>
</evidence>
<comment type="subcellular location">
    <subcellularLocation>
        <location evidence="6">Nucleus</location>
    </subcellularLocation>
</comment>
<dbReference type="InterPro" id="IPR006564">
    <property type="entry name" value="Znf_PMZ"/>
</dbReference>
<feature type="compositionally biased region" description="Basic and acidic residues" evidence="7">
    <location>
        <begin position="315"/>
        <end position="324"/>
    </location>
</feature>
<evidence type="ECO:0000256" key="6">
    <source>
        <dbReference type="RuleBase" id="RU367018"/>
    </source>
</evidence>
<reference evidence="9 10" key="1">
    <citation type="submission" date="2024-01" db="EMBL/GenBank/DDBJ databases">
        <title>The genomes of 5 underutilized Papilionoideae crops provide insights into root nodulation and disease resistanc.</title>
        <authorList>
            <person name="Yuan L."/>
        </authorList>
    </citation>
    <scope>NUCLEOTIDE SEQUENCE [LARGE SCALE GENOMIC DNA]</scope>
    <source>
        <strain evidence="9">ZHUSHIDOU_FW_LH</strain>
        <tissue evidence="9">Leaf</tissue>
    </source>
</reference>
<accession>A0AAN9FS64</accession>
<keyword evidence="10" id="KW-1185">Reference proteome</keyword>
<dbReference type="InterPro" id="IPR031052">
    <property type="entry name" value="FHY3/FAR1"/>
</dbReference>
<name>A0AAN9FS64_CROPI</name>
<comment type="caution">
    <text evidence="9">The sequence shown here is derived from an EMBL/GenBank/DDBJ whole genome shotgun (WGS) entry which is preliminary data.</text>
</comment>
<evidence type="ECO:0000256" key="5">
    <source>
        <dbReference type="PROSITE-ProRule" id="PRU00325"/>
    </source>
</evidence>
<keyword evidence="6" id="KW-0539">Nucleus</keyword>
<evidence type="ECO:0000259" key="8">
    <source>
        <dbReference type="PROSITE" id="PS50966"/>
    </source>
</evidence>
<dbReference type="InterPro" id="IPR007527">
    <property type="entry name" value="Znf_SWIM"/>
</dbReference>
<comment type="function">
    <text evidence="6">Putative transcription activator involved in regulating light control of development.</text>
</comment>
<comment type="similarity">
    <text evidence="1 6">Belongs to the FHY3/FAR1 family.</text>
</comment>
<protein>
    <recommendedName>
        <fullName evidence="6">Protein FAR1-RELATED SEQUENCE</fullName>
    </recommendedName>
</protein>
<dbReference type="GO" id="GO:0008270">
    <property type="term" value="F:zinc ion binding"/>
    <property type="evidence" value="ECO:0007669"/>
    <property type="project" value="UniProtKB-UniRule"/>
</dbReference>
<evidence type="ECO:0000256" key="7">
    <source>
        <dbReference type="SAM" id="MobiDB-lite"/>
    </source>
</evidence>
<keyword evidence="2 6" id="KW-0479">Metal-binding</keyword>
<organism evidence="9 10">
    <name type="scientific">Crotalaria pallida</name>
    <name type="common">Smooth rattlebox</name>
    <name type="synonym">Crotalaria striata</name>
    <dbReference type="NCBI Taxonomy" id="3830"/>
    <lineage>
        <taxon>Eukaryota</taxon>
        <taxon>Viridiplantae</taxon>
        <taxon>Streptophyta</taxon>
        <taxon>Embryophyta</taxon>
        <taxon>Tracheophyta</taxon>
        <taxon>Spermatophyta</taxon>
        <taxon>Magnoliopsida</taxon>
        <taxon>eudicotyledons</taxon>
        <taxon>Gunneridae</taxon>
        <taxon>Pentapetalae</taxon>
        <taxon>rosids</taxon>
        <taxon>fabids</taxon>
        <taxon>Fabales</taxon>
        <taxon>Fabaceae</taxon>
        <taxon>Papilionoideae</taxon>
        <taxon>50 kb inversion clade</taxon>
        <taxon>genistoids sensu lato</taxon>
        <taxon>core genistoids</taxon>
        <taxon>Crotalarieae</taxon>
        <taxon>Crotalaria</taxon>
    </lineage>
</organism>
<dbReference type="PANTHER" id="PTHR31669">
    <property type="entry name" value="PROTEIN FAR1-RELATED SEQUENCE 10-RELATED"/>
    <property type="match status" value="1"/>
</dbReference>
<feature type="region of interest" description="Disordered" evidence="7">
    <location>
        <begin position="217"/>
        <end position="247"/>
    </location>
</feature>
<dbReference type="GO" id="GO:0005634">
    <property type="term" value="C:nucleus"/>
    <property type="evidence" value="ECO:0007669"/>
    <property type="project" value="UniProtKB-SubCell"/>
</dbReference>
<feature type="region of interest" description="Disordered" evidence="7">
    <location>
        <begin position="259"/>
        <end position="367"/>
    </location>
</feature>
<keyword evidence="4 6" id="KW-0862">Zinc</keyword>
<gene>
    <name evidence="9" type="ORF">RIF29_09694</name>
</gene>